<dbReference type="GO" id="GO:0009267">
    <property type="term" value="P:cellular response to starvation"/>
    <property type="evidence" value="ECO:0007669"/>
    <property type="project" value="InterPro"/>
</dbReference>
<organism evidence="9 10">
    <name type="scientific">Zhouia amylolytica</name>
    <dbReference type="NCBI Taxonomy" id="376730"/>
    <lineage>
        <taxon>Bacteria</taxon>
        <taxon>Pseudomonadati</taxon>
        <taxon>Bacteroidota</taxon>
        <taxon>Flavobacteriia</taxon>
        <taxon>Flavobacteriales</taxon>
        <taxon>Flavobacteriaceae</taxon>
        <taxon>Zhouia</taxon>
    </lineage>
</organism>
<feature type="transmembrane region" description="Helical" evidence="7">
    <location>
        <begin position="80"/>
        <end position="104"/>
    </location>
</feature>
<dbReference type="AlphaFoldDB" id="A0A1I6V336"/>
<feature type="transmembrane region" description="Helical" evidence="7">
    <location>
        <begin position="157"/>
        <end position="179"/>
    </location>
</feature>
<feature type="transmembrane region" description="Helical" evidence="7">
    <location>
        <begin position="366"/>
        <end position="388"/>
    </location>
</feature>
<dbReference type="OrthoDB" id="9761224at2"/>
<keyword evidence="3" id="KW-1003">Cell membrane</keyword>
<sequence length="482" mass="53069">MISFLLSVATLIIGYFSYGKIVERIFGIKEAKVTPAIRLEDGIDYTPLPLWRIFLIQFLNIAGLGPIFGAIAGAMYGPSAFLWIVLGSIFAGGVHDFLSGMLSVRHDGLSISEVVGIYLGPYVKHFMRFFTIILLIFVGTVFMMGPAKIIDGMTSGLFGVWTWVFIILIYYVLSTLLPIDKLISKLYPVFGVAMLLMAMGLFVALLRGSYTIPEITIDNLRNMTISPEDTPLFPMLFITIACGAISGFHATQSPLMARCMKNEKEGKKVFFGTMITEGIVALIWAAASMSFFGNIEGLNGAMIANGNNAAWAANEISLGMLGKIGGVLAILGIVAAPITSGDTAFRSARLIMADIFKWDQKKIKNRLIISLPLFMVAFLLTQIDFGIIWRYFAWSNQTLATIVLWMATAYLIYNNKNYFISAIPAAFMTAVCGTYILVAPEGFNLENDVAYYGGFIILLCVIILFSWFVRKKGKSLVIPLKI</sequence>
<name>A0A1I6V336_9FLAO</name>
<gene>
    <name evidence="9" type="ORF">SAMN04487906_2831</name>
</gene>
<dbReference type="EMBL" id="FPAG01000008">
    <property type="protein sequence ID" value="SFT08082.1"/>
    <property type="molecule type" value="Genomic_DNA"/>
</dbReference>
<evidence type="ECO:0000256" key="7">
    <source>
        <dbReference type="SAM" id="Phobius"/>
    </source>
</evidence>
<feature type="transmembrane region" description="Helical" evidence="7">
    <location>
        <begin position="186"/>
        <end position="210"/>
    </location>
</feature>
<feature type="transmembrane region" description="Helical" evidence="7">
    <location>
        <begin position="125"/>
        <end position="145"/>
    </location>
</feature>
<feature type="transmembrane region" description="Helical" evidence="7">
    <location>
        <begin position="53"/>
        <end position="74"/>
    </location>
</feature>
<dbReference type="GO" id="GO:0005886">
    <property type="term" value="C:plasma membrane"/>
    <property type="evidence" value="ECO:0007669"/>
    <property type="project" value="UniProtKB-SubCell"/>
</dbReference>
<reference evidence="9 10" key="1">
    <citation type="submission" date="2016-10" db="EMBL/GenBank/DDBJ databases">
        <authorList>
            <person name="de Groot N.N."/>
        </authorList>
    </citation>
    <scope>NUCLEOTIDE SEQUENCE [LARGE SCALE GENOMIC DNA]</scope>
    <source>
        <strain evidence="9 10">CGMCC 1.6114</strain>
    </source>
</reference>
<dbReference type="RefSeq" id="WP_074979664.1">
    <property type="nucleotide sequence ID" value="NZ_FPAG01000008.1"/>
</dbReference>
<evidence type="ECO:0000256" key="5">
    <source>
        <dbReference type="ARBA" id="ARBA00022989"/>
    </source>
</evidence>
<evidence type="ECO:0000256" key="2">
    <source>
        <dbReference type="ARBA" id="ARBA00007755"/>
    </source>
</evidence>
<dbReference type="InterPro" id="IPR051605">
    <property type="entry name" value="CstA"/>
</dbReference>
<accession>A0A1I6V336</accession>
<comment type="similarity">
    <text evidence="2">Belongs to the peptide transporter carbon starvation (CstA) (TC 2.A.114) family.</text>
</comment>
<keyword evidence="5 7" id="KW-1133">Transmembrane helix</keyword>
<evidence type="ECO:0000259" key="8">
    <source>
        <dbReference type="Pfam" id="PF02554"/>
    </source>
</evidence>
<evidence type="ECO:0000256" key="3">
    <source>
        <dbReference type="ARBA" id="ARBA00022475"/>
    </source>
</evidence>
<feature type="transmembrane region" description="Helical" evidence="7">
    <location>
        <begin position="418"/>
        <end position="438"/>
    </location>
</feature>
<evidence type="ECO:0000313" key="10">
    <source>
        <dbReference type="Proteomes" id="UP000183209"/>
    </source>
</evidence>
<feature type="transmembrane region" description="Helical" evidence="7">
    <location>
        <begin position="394"/>
        <end position="413"/>
    </location>
</feature>
<keyword evidence="6 7" id="KW-0472">Membrane</keyword>
<proteinExistence type="inferred from homology"/>
<dbReference type="Pfam" id="PF02554">
    <property type="entry name" value="CstA"/>
    <property type="match status" value="1"/>
</dbReference>
<comment type="subcellular location">
    <subcellularLocation>
        <location evidence="1">Cell membrane</location>
        <topology evidence="1">Multi-pass membrane protein</topology>
    </subcellularLocation>
</comment>
<dbReference type="InterPro" id="IPR003706">
    <property type="entry name" value="CstA_N"/>
</dbReference>
<evidence type="ECO:0000313" key="9">
    <source>
        <dbReference type="EMBL" id="SFT08082.1"/>
    </source>
</evidence>
<protein>
    <submittedName>
        <fullName evidence="9">Carbon starvation protein CstA</fullName>
    </submittedName>
</protein>
<feature type="transmembrane region" description="Helical" evidence="7">
    <location>
        <begin position="230"/>
        <end position="248"/>
    </location>
</feature>
<evidence type="ECO:0000256" key="4">
    <source>
        <dbReference type="ARBA" id="ARBA00022692"/>
    </source>
</evidence>
<dbReference type="Proteomes" id="UP000183209">
    <property type="component" value="Unassembled WGS sequence"/>
</dbReference>
<keyword evidence="4 7" id="KW-0812">Transmembrane</keyword>
<feature type="transmembrane region" description="Helical" evidence="7">
    <location>
        <begin position="269"/>
        <end position="292"/>
    </location>
</feature>
<feature type="transmembrane region" description="Helical" evidence="7">
    <location>
        <begin position="450"/>
        <end position="469"/>
    </location>
</feature>
<feature type="transmembrane region" description="Helical" evidence="7">
    <location>
        <begin position="324"/>
        <end position="345"/>
    </location>
</feature>
<evidence type="ECO:0000256" key="6">
    <source>
        <dbReference type="ARBA" id="ARBA00023136"/>
    </source>
</evidence>
<dbReference type="PANTHER" id="PTHR30252">
    <property type="entry name" value="INNER MEMBRANE PEPTIDE TRANSPORTER"/>
    <property type="match status" value="1"/>
</dbReference>
<dbReference type="PANTHER" id="PTHR30252:SF4">
    <property type="entry name" value="CARBON STARVATION"/>
    <property type="match status" value="1"/>
</dbReference>
<feature type="domain" description="CstA N-terminal" evidence="8">
    <location>
        <begin position="4"/>
        <end position="198"/>
    </location>
</feature>
<evidence type="ECO:0000256" key="1">
    <source>
        <dbReference type="ARBA" id="ARBA00004651"/>
    </source>
</evidence>